<keyword evidence="2" id="KW-0614">Plasmid</keyword>
<feature type="transmembrane region" description="Helical" evidence="1">
    <location>
        <begin position="6"/>
        <end position="27"/>
    </location>
</feature>
<keyword evidence="1" id="KW-0812">Transmembrane</keyword>
<evidence type="ECO:0000256" key="1">
    <source>
        <dbReference type="SAM" id="Phobius"/>
    </source>
</evidence>
<accession>A7N8Z6</accession>
<name>A7N8Z6_VIBC1</name>
<evidence type="ECO:0000313" key="2">
    <source>
        <dbReference type="EMBL" id="ABU75068.1"/>
    </source>
</evidence>
<proteinExistence type="predicted"/>
<sequence length="143" mass="16161">MPMENTYDILCTIGVSAFLGVGLWLALELLPFQSNGNVTIATTLEEKESPKAGLLFDASQNAVLRGEDEILRIKQGSTNHRFISYLFEHEGQDIPIEQLYQDLRLPEDTYLKKLIANTKLPKEIRSQAFVVSKSTIRFQTTLD</sequence>
<dbReference type="Proteomes" id="UP000008152">
    <property type="component" value="Plasmid pVIBHAR"/>
</dbReference>
<dbReference type="EMBL" id="CP000791">
    <property type="protein sequence ID" value="ABU75068.1"/>
    <property type="molecule type" value="Genomic_DNA"/>
</dbReference>
<keyword evidence="1" id="KW-0472">Membrane</keyword>
<organism evidence="2 3">
    <name type="scientific">Vibrio campbellii (strain ATCC BAA-1116)</name>
    <dbReference type="NCBI Taxonomy" id="2902295"/>
    <lineage>
        <taxon>Bacteria</taxon>
        <taxon>Pseudomonadati</taxon>
        <taxon>Pseudomonadota</taxon>
        <taxon>Gammaproteobacteria</taxon>
        <taxon>Vibrionales</taxon>
        <taxon>Vibrionaceae</taxon>
        <taxon>Vibrio</taxon>
    </lineage>
</organism>
<protein>
    <submittedName>
        <fullName evidence="2">Uncharacterized protein</fullName>
    </submittedName>
</protein>
<evidence type="ECO:0000313" key="3">
    <source>
        <dbReference type="Proteomes" id="UP000008152"/>
    </source>
</evidence>
<gene>
    <name evidence="2" type="ordered locus">VIBHAR_p08221</name>
</gene>
<keyword evidence="1" id="KW-1133">Transmembrane helix</keyword>
<reference evidence="2 3" key="1">
    <citation type="submission" date="2007-08" db="EMBL/GenBank/DDBJ databases">
        <authorList>
            <consortium name="The Vibrio harveyi Genome Sequencing Project"/>
            <person name="Bassler B."/>
            <person name="Clifton S.W."/>
            <person name="Fulton L."/>
            <person name="Delehaunty K."/>
            <person name="Fronick C."/>
            <person name="Harrison M."/>
            <person name="Markivic C."/>
            <person name="Fulton R."/>
            <person name="Tin-Wollam A.-M."/>
            <person name="Shah N."/>
            <person name="Pepin K."/>
            <person name="Nash W."/>
            <person name="Thiruvilangam P."/>
            <person name="Bhonagiri V."/>
            <person name="Waters C."/>
            <person name="Tu K.C."/>
            <person name="Irgon J."/>
            <person name="Wilson R.K."/>
        </authorList>
    </citation>
    <scope>NUCLEOTIDE SEQUENCE [LARGE SCALE GENOMIC DNA]</scope>
    <source>
        <strain evidence="3">ATCC BAA-1116 / BB120</strain>
        <plasmid evidence="2 3">pVIBHAR</plasmid>
    </source>
</reference>
<dbReference type="KEGG" id="vha:VIBHAR_p08221"/>
<dbReference type="AlphaFoldDB" id="A7N8Z6"/>
<dbReference type="PATRIC" id="fig|338187.36.peg.6022"/>
<geneLocation type="plasmid" evidence="2 3">
    <name>pVIBHAR</name>
</geneLocation>